<name>A0A3G6JA00_9CORY</name>
<gene>
    <name evidence="1" type="ORF">CCHOA_02175</name>
</gene>
<organism evidence="1 2">
    <name type="scientific">Corynebacterium choanae</name>
    <dbReference type="NCBI Taxonomy" id="1862358"/>
    <lineage>
        <taxon>Bacteria</taxon>
        <taxon>Bacillati</taxon>
        <taxon>Actinomycetota</taxon>
        <taxon>Actinomycetes</taxon>
        <taxon>Mycobacteriales</taxon>
        <taxon>Corynebacteriaceae</taxon>
        <taxon>Corynebacterium</taxon>
    </lineage>
</organism>
<sequence length="52" mass="5653">MMLIPSNTPSWCVPYMLDTSWWMTAPAAPPPATKRSCFTPVELSVAVARGKG</sequence>
<keyword evidence="2" id="KW-1185">Reference proteome</keyword>
<evidence type="ECO:0000313" key="2">
    <source>
        <dbReference type="Proteomes" id="UP000269019"/>
    </source>
</evidence>
<dbReference type="Proteomes" id="UP000269019">
    <property type="component" value="Chromosome"/>
</dbReference>
<protein>
    <submittedName>
        <fullName evidence="1">Uncharacterized protein</fullName>
    </submittedName>
</protein>
<accession>A0A3G6JA00</accession>
<dbReference type="EMBL" id="CP033896">
    <property type="protein sequence ID" value="AZA12854.1"/>
    <property type="molecule type" value="Genomic_DNA"/>
</dbReference>
<reference evidence="1 2" key="1">
    <citation type="submission" date="2018-11" db="EMBL/GenBank/DDBJ databases">
        <authorList>
            <person name="Kleinhagauer T."/>
            <person name="Glaeser S.P."/>
            <person name="Spergser J."/>
            <person name="Ruckert C."/>
            <person name="Kaempfer P."/>
            <person name="Busse H.-J."/>
        </authorList>
    </citation>
    <scope>NUCLEOTIDE SEQUENCE [LARGE SCALE GENOMIC DNA]</scope>
    <source>
        <strain evidence="1 2">200CH</strain>
    </source>
</reference>
<dbReference type="AlphaFoldDB" id="A0A3G6JA00"/>
<evidence type="ECO:0000313" key="1">
    <source>
        <dbReference type="EMBL" id="AZA12854.1"/>
    </source>
</evidence>
<proteinExistence type="predicted"/>
<dbReference type="KEGG" id="ccho:CCHOA_02175"/>